<evidence type="ECO:0000313" key="2">
    <source>
        <dbReference type="Proteomes" id="UP000034504"/>
    </source>
</evidence>
<accession>A0A0G1MVT5</accession>
<evidence type="ECO:0000313" key="1">
    <source>
        <dbReference type="EMBL" id="KKT84887.1"/>
    </source>
</evidence>
<comment type="caution">
    <text evidence="1">The sequence shown here is derived from an EMBL/GenBank/DDBJ whole genome shotgun (WGS) entry which is preliminary data.</text>
</comment>
<dbReference type="EMBL" id="LCJU01000007">
    <property type="protein sequence ID" value="KKT84887.1"/>
    <property type="molecule type" value="Genomic_DNA"/>
</dbReference>
<name>A0A0G1MVT5_UNCKA</name>
<organism evidence="1 2">
    <name type="scientific">candidate division WWE3 bacterium GW2011_GWC2_44_9</name>
    <dbReference type="NCBI Taxonomy" id="1619125"/>
    <lineage>
        <taxon>Bacteria</taxon>
        <taxon>Katanobacteria</taxon>
    </lineage>
</organism>
<protein>
    <recommendedName>
        <fullName evidence="3">Bacterial toxin RNase RnlA/LsoA DBD domain-containing protein</fullName>
    </recommendedName>
</protein>
<proteinExistence type="predicted"/>
<gene>
    <name evidence="1" type="ORF">UW82_C0007G0003</name>
</gene>
<sequence>MILIQRASLLWQYLSSEQKGLIEDGEILLDSSHNVSRGLSDYSYLVFPFSKAYEGFLKRLFLDMKLLRPEDYYSDDIRIGKILNPHYIKEHGSVYAKVCGGSDASGDNIVAERLWQTWKKGRNLVFHYFPHNFRRLSFDEAKEIIDAVIASMEFALAKCSLPSLAGKNDLNEHLESLV</sequence>
<dbReference type="Proteomes" id="UP000034504">
    <property type="component" value="Unassembled WGS sequence"/>
</dbReference>
<dbReference type="AlphaFoldDB" id="A0A0G1MVT5"/>
<reference evidence="1 2" key="1">
    <citation type="journal article" date="2015" name="Nature">
        <title>rRNA introns, odd ribosomes, and small enigmatic genomes across a large radiation of phyla.</title>
        <authorList>
            <person name="Brown C.T."/>
            <person name="Hug L.A."/>
            <person name="Thomas B.C."/>
            <person name="Sharon I."/>
            <person name="Castelle C.J."/>
            <person name="Singh A."/>
            <person name="Wilkins M.J."/>
            <person name="Williams K.H."/>
            <person name="Banfield J.F."/>
        </authorList>
    </citation>
    <scope>NUCLEOTIDE SEQUENCE [LARGE SCALE GENOMIC DNA]</scope>
</reference>
<evidence type="ECO:0008006" key="3">
    <source>
        <dbReference type="Google" id="ProtNLM"/>
    </source>
</evidence>